<dbReference type="OrthoDB" id="5177616at2"/>
<dbReference type="Pfam" id="PF13523">
    <property type="entry name" value="Acetyltransf_8"/>
    <property type="match status" value="1"/>
</dbReference>
<evidence type="ECO:0000313" key="7">
    <source>
        <dbReference type="Proteomes" id="UP000307768"/>
    </source>
</evidence>
<dbReference type="SMART" id="SM01006">
    <property type="entry name" value="AlcB"/>
    <property type="match status" value="1"/>
</dbReference>
<evidence type="ECO:0000256" key="1">
    <source>
        <dbReference type="ARBA" id="ARBA00003818"/>
    </source>
</evidence>
<dbReference type="AlphaFoldDB" id="A0A5Q6RP39"/>
<proteinExistence type="predicted"/>
<keyword evidence="6" id="KW-0808">Transferase</keyword>
<comment type="pathway">
    <text evidence="2">Siderophore biosynthesis; mycobactin biosynthesis.</text>
</comment>
<dbReference type="SUPFAM" id="SSF55729">
    <property type="entry name" value="Acyl-CoA N-acyltransferases (Nat)"/>
    <property type="match status" value="1"/>
</dbReference>
<dbReference type="PANTHER" id="PTHR31438">
    <property type="entry name" value="LYSINE N-ACYLTRANSFERASE C17G9.06C-RELATED"/>
    <property type="match status" value="1"/>
</dbReference>
<evidence type="ECO:0000256" key="4">
    <source>
        <dbReference type="ARBA" id="ARBA00031122"/>
    </source>
</evidence>
<feature type="domain" description="Acyltransferase MbtK/IucB-like conserved" evidence="5">
    <location>
        <begin position="32"/>
        <end position="80"/>
    </location>
</feature>
<evidence type="ECO:0000256" key="2">
    <source>
        <dbReference type="ARBA" id="ARBA00005102"/>
    </source>
</evidence>
<dbReference type="Proteomes" id="UP000307768">
    <property type="component" value="Unassembled WGS sequence"/>
</dbReference>
<dbReference type="EMBL" id="VDFQ02000006">
    <property type="protein sequence ID" value="KAA1419780.1"/>
    <property type="molecule type" value="Genomic_DNA"/>
</dbReference>
<gene>
    <name evidence="6" type="ORF">FE697_017890</name>
</gene>
<dbReference type="RefSeq" id="WP_149771003.1">
    <property type="nucleotide sequence ID" value="NZ_VDFQ02000006.1"/>
</dbReference>
<evidence type="ECO:0000256" key="3">
    <source>
        <dbReference type="ARBA" id="ARBA00020586"/>
    </source>
</evidence>
<reference evidence="6 7" key="1">
    <citation type="submission" date="2019-09" db="EMBL/GenBank/DDBJ databases">
        <title>Mumia zhuanghuii sp. nov. isolated from the intestinal contents of plateau pika (Ochotona curzoniae) in the Qinghai-Tibet plateau of China.</title>
        <authorList>
            <person name="Tian Z."/>
        </authorList>
    </citation>
    <scope>NUCLEOTIDE SEQUENCE [LARGE SCALE GENOMIC DNA]</scope>
    <source>
        <strain evidence="7">350</strain>
    </source>
</reference>
<dbReference type="GO" id="GO:0016410">
    <property type="term" value="F:N-acyltransferase activity"/>
    <property type="evidence" value="ECO:0007669"/>
    <property type="project" value="TreeGrafter"/>
</dbReference>
<comment type="function">
    <text evidence="1">Acyltransferase required for the direct transfer of medium- to long-chain fatty acyl moieties from a carrier protein (MbtL) on to the epsilon-amino group of lysine residue in the mycobactin core.</text>
</comment>
<name>A0A5Q6RP39_9ACTN</name>
<evidence type="ECO:0000259" key="5">
    <source>
        <dbReference type="SMART" id="SM01006"/>
    </source>
</evidence>
<organism evidence="6 7">
    <name type="scientific">Mumia zhuanghuii</name>
    <dbReference type="NCBI Taxonomy" id="2585211"/>
    <lineage>
        <taxon>Bacteria</taxon>
        <taxon>Bacillati</taxon>
        <taxon>Actinomycetota</taxon>
        <taxon>Actinomycetes</taxon>
        <taxon>Propionibacteriales</taxon>
        <taxon>Nocardioidaceae</taxon>
        <taxon>Mumia</taxon>
    </lineage>
</organism>
<dbReference type="Gene3D" id="3.40.630.30">
    <property type="match status" value="1"/>
</dbReference>
<dbReference type="InterPro" id="IPR016181">
    <property type="entry name" value="Acyl_CoA_acyltransferase"/>
</dbReference>
<accession>A0A5Q6RP39</accession>
<dbReference type="PANTHER" id="PTHR31438:SF1">
    <property type="entry name" value="LYSINE N-ACYLTRANSFERASE C17G9.06C-RELATED"/>
    <property type="match status" value="1"/>
</dbReference>
<sequence>MTVRLQDRLRTGAPGAVLRHDEIPGFGTVTVRVLDPVADLETLHRWVTQPRGRFWGLAELDRDELRDLYAYVDGLETHHAFLLCRDDEPFALLQTYAPEHDPVGECYEPRAGDVGLHFFLGEQVADRETQWAVLVRTIVGFVLGPPGARRIVVEPDVGNARATAMLDGLGFEIGPEIALPDKTARLAFLDDARAKSLEAAVCRVLGAASDH</sequence>
<comment type="caution">
    <text evidence="6">The sequence shown here is derived from an EMBL/GenBank/DDBJ whole genome shotgun (WGS) entry which is preliminary data.</text>
</comment>
<dbReference type="GO" id="GO:0019290">
    <property type="term" value="P:siderophore biosynthetic process"/>
    <property type="evidence" value="ECO:0007669"/>
    <property type="project" value="InterPro"/>
</dbReference>
<protein>
    <recommendedName>
        <fullName evidence="3">Lysine N-acyltransferase MbtK</fullName>
    </recommendedName>
    <alternativeName>
        <fullName evidence="4">Mycobactin synthase protein K</fullName>
    </alternativeName>
</protein>
<evidence type="ECO:0000313" key="6">
    <source>
        <dbReference type="EMBL" id="KAA1419780.1"/>
    </source>
</evidence>
<dbReference type="InterPro" id="IPR019432">
    <property type="entry name" value="Acyltransferase_MbtK/IucB-like"/>
</dbReference>
<dbReference type="UniPathway" id="UPA00011"/>